<dbReference type="GO" id="GO:0005524">
    <property type="term" value="F:ATP binding"/>
    <property type="evidence" value="ECO:0007669"/>
    <property type="project" value="UniProtKB-UniRule"/>
</dbReference>
<feature type="compositionally biased region" description="Polar residues" evidence="10">
    <location>
        <begin position="305"/>
        <end position="321"/>
    </location>
</feature>
<evidence type="ECO:0000256" key="10">
    <source>
        <dbReference type="SAM" id="MobiDB-lite"/>
    </source>
</evidence>
<evidence type="ECO:0000256" key="9">
    <source>
        <dbReference type="PROSITE-ProRule" id="PRU10141"/>
    </source>
</evidence>
<dbReference type="PANTHER" id="PTHR24363:SF0">
    <property type="entry name" value="SERINE_THREONINE KINASE LIKE DOMAIN CONTAINING 1"/>
    <property type="match status" value="1"/>
</dbReference>
<feature type="region of interest" description="Disordered" evidence="10">
    <location>
        <begin position="305"/>
        <end position="324"/>
    </location>
</feature>
<keyword evidence="5 12" id="KW-0418">Kinase</keyword>
<name>A0A926Z791_9CYAN</name>
<dbReference type="CDD" id="cd14014">
    <property type="entry name" value="STKc_PknB_like"/>
    <property type="match status" value="1"/>
</dbReference>
<evidence type="ECO:0000259" key="11">
    <source>
        <dbReference type="PROSITE" id="PS50011"/>
    </source>
</evidence>
<reference evidence="12" key="2">
    <citation type="submission" date="2020-08" db="EMBL/GenBank/DDBJ databases">
        <authorList>
            <person name="Chen M."/>
            <person name="Teng W."/>
            <person name="Zhao L."/>
            <person name="Hu C."/>
            <person name="Zhou Y."/>
            <person name="Han B."/>
            <person name="Song L."/>
            <person name="Shu W."/>
        </authorList>
    </citation>
    <scope>NUCLEOTIDE SEQUENCE</scope>
    <source>
        <strain evidence="12">FACHB-1277</strain>
    </source>
</reference>
<dbReference type="InterPro" id="IPR000719">
    <property type="entry name" value="Prot_kinase_dom"/>
</dbReference>
<feature type="region of interest" description="Disordered" evidence="10">
    <location>
        <begin position="794"/>
        <end position="818"/>
    </location>
</feature>
<evidence type="ECO:0000256" key="1">
    <source>
        <dbReference type="ARBA" id="ARBA00012513"/>
    </source>
</evidence>
<dbReference type="EC" id="2.7.11.1" evidence="1"/>
<keyword evidence="2 12" id="KW-0723">Serine/threonine-protein kinase</keyword>
<keyword evidence="13" id="KW-1185">Reference proteome</keyword>
<dbReference type="AlphaFoldDB" id="A0A926Z791"/>
<dbReference type="Gene3D" id="3.30.200.20">
    <property type="entry name" value="Phosphorylase Kinase, domain 1"/>
    <property type="match status" value="1"/>
</dbReference>
<feature type="domain" description="Protein kinase" evidence="11">
    <location>
        <begin position="10"/>
        <end position="272"/>
    </location>
</feature>
<dbReference type="PROSITE" id="PS50011">
    <property type="entry name" value="PROTEIN_KINASE_DOM"/>
    <property type="match status" value="1"/>
</dbReference>
<dbReference type="SMART" id="SM00220">
    <property type="entry name" value="S_TKc"/>
    <property type="match status" value="1"/>
</dbReference>
<dbReference type="PROSITE" id="PS00107">
    <property type="entry name" value="PROTEIN_KINASE_ATP"/>
    <property type="match status" value="1"/>
</dbReference>
<dbReference type="Pfam" id="PF00069">
    <property type="entry name" value="Pkinase"/>
    <property type="match status" value="1"/>
</dbReference>
<organism evidence="12 13">
    <name type="scientific">Pseudanabaena cinerea FACHB-1277</name>
    <dbReference type="NCBI Taxonomy" id="2949581"/>
    <lineage>
        <taxon>Bacteria</taxon>
        <taxon>Bacillati</taxon>
        <taxon>Cyanobacteriota</taxon>
        <taxon>Cyanophyceae</taxon>
        <taxon>Pseudanabaenales</taxon>
        <taxon>Pseudanabaenaceae</taxon>
        <taxon>Pseudanabaena</taxon>
        <taxon>Pseudanabaena cinerea</taxon>
    </lineage>
</organism>
<dbReference type="InterPro" id="IPR011009">
    <property type="entry name" value="Kinase-like_dom_sf"/>
</dbReference>
<feature type="region of interest" description="Disordered" evidence="10">
    <location>
        <begin position="442"/>
        <end position="461"/>
    </location>
</feature>
<keyword evidence="4 9" id="KW-0547">Nucleotide-binding</keyword>
<dbReference type="PANTHER" id="PTHR24363">
    <property type="entry name" value="SERINE/THREONINE PROTEIN KINASE"/>
    <property type="match status" value="1"/>
</dbReference>
<dbReference type="Proteomes" id="UP000631421">
    <property type="component" value="Unassembled WGS sequence"/>
</dbReference>
<evidence type="ECO:0000313" key="13">
    <source>
        <dbReference type="Proteomes" id="UP000631421"/>
    </source>
</evidence>
<dbReference type="InterPro" id="IPR017441">
    <property type="entry name" value="Protein_kinase_ATP_BS"/>
</dbReference>
<feature type="binding site" evidence="9">
    <location>
        <position position="41"/>
    </location>
    <ligand>
        <name>ATP</name>
        <dbReference type="ChEBI" id="CHEBI:30616"/>
    </ligand>
</feature>
<proteinExistence type="predicted"/>
<sequence>MLGKTLTGRYKIVKQLGGGGFSQTFIAEDGHLPDRPTCVIKQLKPASSQLDILRISRELFDKEAKVLYRLGKHECIPSLLAHFEEDEEFFLAQELVEGDVLTQEIKSGECLGEQYTLDFLLDILPTLDFVHRQQVIHRDIKPSNLIRRASDRKIVLIDFGAVKEVSTQPISQLGHTSSLVIGSPGYMPNEQYSGKTIYASDIYAIGMIAMQALTGLPPNQIPEDPVTSEFRWHDKVKVTPTLANVIDRMVRFDFRMRFQSAGEVLEALQPLLMRSQAQTVFSIVNPNVDPEASAFNATLTVSSQAGNQDNQQEQLAVQSISKPADPPPQAISLLFTKELAFTETADDLEMSEDPMRSKKLICLVCTGILENDISRLNNFSFEELLQDLHQQFPSIADLKEGLVNAVKTIAIPKQRQYLIVAKTIFNLVSKLYTKLEELTSAQEPINSSPSTATKGQTAQPQRPEVIQVSHLVINAGSAQLVAPIEELPAILPNPSGESAEIDQGYEQLFTDLEDLTNIEEADDLNSHYLTDNFADNSEDIAAGFEHDPVQPLPDGNSDRQISDIYTLVAYNIDIDPQQTRLKKLLFYAYQDQWESDPRQLNSIDWSNLLRELVSFMPTYNQLTALISEAVQRVSKPTEYAAIAQILVNKLEPLYPEIISSVINSNNHEEQLKHKVPFDPQLFMNLFDLRLELVRFTNPMRSKILLFSILYYPFDPDRDRWQELRSHALGSLLRQLFYAYPSLSLAESMVWQTTRSLNDAKSYEQSASYIIQAIKFLYEQLAAKSMLHPSANSFSVSSDTDSTQARFSTNSDDDTCQFI</sequence>
<reference evidence="12" key="1">
    <citation type="journal article" date="2015" name="ISME J.">
        <title>Draft Genome Sequence of Streptomyces incarnatus NRRL8089, which Produces the Nucleoside Antibiotic Sinefungin.</title>
        <authorList>
            <person name="Oshima K."/>
            <person name="Hattori M."/>
            <person name="Shimizu H."/>
            <person name="Fukuda K."/>
            <person name="Nemoto M."/>
            <person name="Inagaki K."/>
            <person name="Tamura T."/>
        </authorList>
    </citation>
    <scope>NUCLEOTIDE SEQUENCE</scope>
    <source>
        <strain evidence="12">FACHB-1277</strain>
    </source>
</reference>
<evidence type="ECO:0000256" key="2">
    <source>
        <dbReference type="ARBA" id="ARBA00022527"/>
    </source>
</evidence>
<dbReference type="EMBL" id="JACJPY010000058">
    <property type="protein sequence ID" value="MBD2151593.1"/>
    <property type="molecule type" value="Genomic_DNA"/>
</dbReference>
<dbReference type="SUPFAM" id="SSF56112">
    <property type="entry name" value="Protein kinase-like (PK-like)"/>
    <property type="match status" value="1"/>
</dbReference>
<dbReference type="GO" id="GO:0004674">
    <property type="term" value="F:protein serine/threonine kinase activity"/>
    <property type="evidence" value="ECO:0007669"/>
    <property type="project" value="UniProtKB-KW"/>
</dbReference>
<accession>A0A926Z791</accession>
<feature type="compositionally biased region" description="Polar residues" evidence="10">
    <location>
        <begin position="794"/>
        <end position="809"/>
    </location>
</feature>
<comment type="catalytic activity">
    <reaction evidence="8">
        <text>L-seryl-[protein] + ATP = O-phospho-L-seryl-[protein] + ADP + H(+)</text>
        <dbReference type="Rhea" id="RHEA:17989"/>
        <dbReference type="Rhea" id="RHEA-COMP:9863"/>
        <dbReference type="Rhea" id="RHEA-COMP:11604"/>
        <dbReference type="ChEBI" id="CHEBI:15378"/>
        <dbReference type="ChEBI" id="CHEBI:29999"/>
        <dbReference type="ChEBI" id="CHEBI:30616"/>
        <dbReference type="ChEBI" id="CHEBI:83421"/>
        <dbReference type="ChEBI" id="CHEBI:456216"/>
        <dbReference type="EC" id="2.7.11.1"/>
    </reaction>
</comment>
<evidence type="ECO:0000256" key="6">
    <source>
        <dbReference type="ARBA" id="ARBA00022840"/>
    </source>
</evidence>
<evidence type="ECO:0000313" key="12">
    <source>
        <dbReference type="EMBL" id="MBD2151593.1"/>
    </source>
</evidence>
<comment type="caution">
    <text evidence="12">The sequence shown here is derived from an EMBL/GenBank/DDBJ whole genome shotgun (WGS) entry which is preliminary data.</text>
</comment>
<evidence type="ECO:0000256" key="5">
    <source>
        <dbReference type="ARBA" id="ARBA00022777"/>
    </source>
</evidence>
<comment type="catalytic activity">
    <reaction evidence="7">
        <text>L-threonyl-[protein] + ATP = O-phospho-L-threonyl-[protein] + ADP + H(+)</text>
        <dbReference type="Rhea" id="RHEA:46608"/>
        <dbReference type="Rhea" id="RHEA-COMP:11060"/>
        <dbReference type="Rhea" id="RHEA-COMP:11605"/>
        <dbReference type="ChEBI" id="CHEBI:15378"/>
        <dbReference type="ChEBI" id="CHEBI:30013"/>
        <dbReference type="ChEBI" id="CHEBI:30616"/>
        <dbReference type="ChEBI" id="CHEBI:61977"/>
        <dbReference type="ChEBI" id="CHEBI:456216"/>
        <dbReference type="EC" id="2.7.11.1"/>
    </reaction>
</comment>
<protein>
    <recommendedName>
        <fullName evidence="1">non-specific serine/threonine protein kinase</fullName>
        <ecNumber evidence="1">2.7.11.1</ecNumber>
    </recommendedName>
</protein>
<evidence type="ECO:0000256" key="7">
    <source>
        <dbReference type="ARBA" id="ARBA00047899"/>
    </source>
</evidence>
<dbReference type="Gene3D" id="1.10.510.10">
    <property type="entry name" value="Transferase(Phosphotransferase) domain 1"/>
    <property type="match status" value="1"/>
</dbReference>
<dbReference type="RefSeq" id="WP_190352010.1">
    <property type="nucleotide sequence ID" value="NZ_JACJPY010000058.1"/>
</dbReference>
<gene>
    <name evidence="12" type="ORF">H6F44_15900</name>
</gene>
<feature type="compositionally biased region" description="Polar residues" evidence="10">
    <location>
        <begin position="442"/>
        <end position="460"/>
    </location>
</feature>
<evidence type="ECO:0000256" key="3">
    <source>
        <dbReference type="ARBA" id="ARBA00022679"/>
    </source>
</evidence>
<evidence type="ECO:0000256" key="4">
    <source>
        <dbReference type="ARBA" id="ARBA00022741"/>
    </source>
</evidence>
<evidence type="ECO:0000256" key="8">
    <source>
        <dbReference type="ARBA" id="ARBA00048679"/>
    </source>
</evidence>
<keyword evidence="3" id="KW-0808">Transferase</keyword>
<keyword evidence="6 9" id="KW-0067">ATP-binding</keyword>